<keyword evidence="15" id="KW-1185">Reference proteome</keyword>
<accession>W9YEQ7</accession>
<keyword evidence="6" id="KW-0805">Transcription regulation</keyword>
<evidence type="ECO:0000256" key="10">
    <source>
        <dbReference type="ARBA" id="ARBA00025661"/>
    </source>
</evidence>
<dbReference type="GO" id="GO:0006357">
    <property type="term" value="P:regulation of transcription by RNA polymerase II"/>
    <property type="evidence" value="ECO:0007669"/>
    <property type="project" value="InterPro"/>
</dbReference>
<gene>
    <name evidence="14" type="ORF">A1O3_07073</name>
</gene>
<feature type="compositionally biased region" description="Low complexity" evidence="12">
    <location>
        <begin position="38"/>
        <end position="48"/>
    </location>
</feature>
<evidence type="ECO:0000256" key="5">
    <source>
        <dbReference type="ARBA" id="ARBA00022491"/>
    </source>
</evidence>
<evidence type="ECO:0000256" key="12">
    <source>
        <dbReference type="SAM" id="MobiDB-lite"/>
    </source>
</evidence>
<dbReference type="Proteomes" id="UP000019478">
    <property type="component" value="Unassembled WGS sequence"/>
</dbReference>
<evidence type="ECO:0000256" key="9">
    <source>
        <dbReference type="ARBA" id="ARBA00023242"/>
    </source>
</evidence>
<dbReference type="GO" id="GO:0003712">
    <property type="term" value="F:transcription coregulator activity"/>
    <property type="evidence" value="ECO:0007669"/>
    <property type="project" value="InterPro"/>
</dbReference>
<dbReference type="Pfam" id="PF09497">
    <property type="entry name" value="Med12"/>
    <property type="match status" value="1"/>
</dbReference>
<keyword evidence="8" id="KW-0804">Transcription</keyword>
<keyword evidence="5" id="KW-0678">Repressor</keyword>
<dbReference type="RefSeq" id="XP_007735377.1">
    <property type="nucleotide sequence ID" value="XM_007737187.1"/>
</dbReference>
<feature type="region of interest" description="Disordered" evidence="12">
    <location>
        <begin position="1"/>
        <end position="89"/>
    </location>
</feature>
<evidence type="ECO:0000256" key="8">
    <source>
        <dbReference type="ARBA" id="ARBA00023163"/>
    </source>
</evidence>
<name>W9YEQ7_9EURO</name>
<dbReference type="STRING" id="1182542.W9YEQ7"/>
<comment type="function">
    <text evidence="10">Component of the SRB8-11 complex. The SRB8-11 complex is a regulatory module of the Mediator complex which is itself involved in regulation of basal and activated RNA polymerase II-dependent transcription. The SRB8-11 complex may be involved in the transcriptional repression of a subset of genes regulated by Mediator. It may inhibit the association of the Mediator complex with RNA polymerase II to form the holoenzyme complex.</text>
</comment>
<dbReference type="EMBL" id="AMGY01000006">
    <property type="protein sequence ID" value="EXJ80789.1"/>
    <property type="molecule type" value="Genomic_DNA"/>
</dbReference>
<sequence length="1504" mass="167247">MTHNPPAAARPPPPRRPPDTHRLSLDRSTTRIIPPIDGRPLGLQRQVGQLGGDRPAKRRKVEGDEPTSLGSGASDKAPAATSPKSLSNAKAYHLRLLKPSVLGSRQKEDVKSVNGDLPDLPARPWHHAEHYNATEEPKPTHRSRVKLPVPTTPDSLQLPSSAPYIVPKKPAGFFPWTGKHPEDVLSDVNVKQGFFDKPPNPPEKELNTARVPLYNAFKHKSGVENLSILFSLVLDQKNQHGLISSASTFKPPPRVTLTEAKRKSWIADLANADVPLRKLSRTIPQGIRGQILLDLCLQSCVPLNRAVWFAKCVCANEIRTLKRKGTTPAVAVGAESKWIREWTVNVEQFVETHLEPTDHPDWRSNIQYALHLTTRLYMEHLLDRDHYLDWIVRSFHLADLGHTPFWLMVMHIHQEDICHFRKLGGRLAEVLVEKFELVNKPLAENTAPLRQKLYHTIRWLLHSRPVSFLMPEKWPQAVVSVRSCLDTKVLAERQMLDQLNRINARTMGHNKHAYTAKRSTHQVIVEVLDSAQPPYDLPKLAESLSAACSDIPRLIFTCLEWTCTRFRQSKSRIFLFARLAKRWQSAGHDVDNVILNYLSACRKGDISADGKPLQHLAAQLSRSGLFPLSKYIQWLMVRGLPKKRGMVTCLEPMSVAAGPGALPMEADPSQLLLHVSLQNVEQHVINLRNSILRGSGFDPDVEDNVYQDCVGFLEQELALLDRGPKPSEPRIPTPAFASLPWTVRSRLAIWLRTKVAARAKARVNVPCAPAGVNLLGSRILDVDQFAFVRNVLECMEDDAVLADVIGILSCSQDDDLIASLVATLCFHADAFSAIGALEVLQRRACQIYLGWRTIRPTMPLFTSSLLDLCTAYPMKTPTTRLLQQDFVRGDRGRAVAACSPYSDGIAESLQQAGATFVEDFEAILQSEHNMNEQTMNGLFSVLVDRIEKQLKFGYSSTTVASFCQLLSRLRLCRKAQGDLLIGRWMAQLVPSIDATFGSLLLQNLIGTGCLTFSGLFEAARTPNSGLSQSSATRSLLQHLITPPPGSLADIVLYRTQSRWFEYIQRESRSVLELLCEMGLESTSFPLEETLLDCLVKDDTIRSSPMSHPAEQWLLKALNRSLRCQERPIRNEDIRALVSSINVFSHRFVQLRLWLTSRSGPESSLAPDEDELVKALSEALEQMLQDPAGNKEGDVWFTQLLDAVEVNVANRLRHQVENEFLGALPKFQLNKATTSLPCVFSGDVHHLSSIMERAYLLCTKSTSPTLGFLPLLIDKLTQHLKALGSTSSAMALSTSAGISGSPQNTNHPPLTSVTPSPIANITSEGGHSVFPGMILDCLHHLLQMLCLQRVALRDTGPAGLNPKQAQSEQVQLLVRLAWIATHPAITSAPTNLTSKEDQQKAKDVLEFTFDVIATMMDEVSDDVRMMSAKILKDKLQDARMKYLFGSVNIMGSAQVRDLGQGLQIIKEAKGSLGDWKPRVWEILDNGSGKESETSLGLGLFGARHK</sequence>
<evidence type="ECO:0000256" key="7">
    <source>
        <dbReference type="ARBA" id="ARBA00023159"/>
    </source>
</evidence>
<comment type="subcellular location">
    <subcellularLocation>
        <location evidence="1">Nucleus</location>
    </subcellularLocation>
</comment>
<evidence type="ECO:0000256" key="3">
    <source>
        <dbReference type="ARBA" id="ARBA00011629"/>
    </source>
</evidence>
<dbReference type="InterPro" id="IPR019035">
    <property type="entry name" value="Mediator_Med12"/>
</dbReference>
<keyword evidence="9" id="KW-0539">Nucleus</keyword>
<evidence type="ECO:0000256" key="1">
    <source>
        <dbReference type="ARBA" id="ARBA00004123"/>
    </source>
</evidence>
<dbReference type="Pfam" id="PF25326">
    <property type="entry name" value="ARM_SRB8"/>
    <property type="match status" value="1"/>
</dbReference>
<dbReference type="GO" id="GO:0016592">
    <property type="term" value="C:mediator complex"/>
    <property type="evidence" value="ECO:0007669"/>
    <property type="project" value="InterPro"/>
</dbReference>
<dbReference type="InterPro" id="IPR057344">
    <property type="entry name" value="ARM_SRB8"/>
</dbReference>
<evidence type="ECO:0000256" key="11">
    <source>
        <dbReference type="ARBA" id="ARBA00032010"/>
    </source>
</evidence>
<keyword evidence="7" id="KW-0010">Activator</keyword>
<evidence type="ECO:0000259" key="13">
    <source>
        <dbReference type="SMART" id="SM01281"/>
    </source>
</evidence>
<evidence type="ECO:0000256" key="4">
    <source>
        <dbReference type="ARBA" id="ARBA00019622"/>
    </source>
</evidence>
<proteinExistence type="inferred from homology"/>
<evidence type="ECO:0000313" key="14">
    <source>
        <dbReference type="EMBL" id="EXJ80789.1"/>
    </source>
</evidence>
<comment type="caution">
    <text evidence="14">The sequence shown here is derived from an EMBL/GenBank/DDBJ whole genome shotgun (WGS) entry which is preliminary data.</text>
</comment>
<evidence type="ECO:0000313" key="15">
    <source>
        <dbReference type="Proteomes" id="UP000019478"/>
    </source>
</evidence>
<organism evidence="14 15">
    <name type="scientific">Capronia epimyces CBS 606.96</name>
    <dbReference type="NCBI Taxonomy" id="1182542"/>
    <lineage>
        <taxon>Eukaryota</taxon>
        <taxon>Fungi</taxon>
        <taxon>Dikarya</taxon>
        <taxon>Ascomycota</taxon>
        <taxon>Pezizomycotina</taxon>
        <taxon>Eurotiomycetes</taxon>
        <taxon>Chaetothyriomycetidae</taxon>
        <taxon>Chaetothyriales</taxon>
        <taxon>Herpotrichiellaceae</taxon>
        <taxon>Capronia</taxon>
    </lineage>
</organism>
<comment type="similarity">
    <text evidence="2">Belongs to the Mediator complex subunit 12 family.</text>
</comment>
<evidence type="ECO:0000256" key="6">
    <source>
        <dbReference type="ARBA" id="ARBA00023015"/>
    </source>
</evidence>
<dbReference type="PANTHER" id="PTHR46567:SF1">
    <property type="entry name" value="MEDIATOR OF RNA POLYMERASE II TRANSCRIPTION SUBUNIT 12"/>
    <property type="match status" value="1"/>
</dbReference>
<dbReference type="OrthoDB" id="20828at2759"/>
<evidence type="ECO:0000256" key="2">
    <source>
        <dbReference type="ARBA" id="ARBA00010289"/>
    </source>
</evidence>
<comment type="subunit">
    <text evidence="3">Component of the SRB8-11 complex, which itself associates with the Mediator complex.</text>
</comment>
<protein>
    <recommendedName>
        <fullName evidence="4">Mediator of RNA polymerase II transcription subunit 12</fullName>
    </recommendedName>
    <alternativeName>
        <fullName evidence="11">Mediator complex subunit 12</fullName>
    </alternativeName>
</protein>
<feature type="domain" description="Mediator complex subunit Med12" evidence="13">
    <location>
        <begin position="248"/>
        <end position="311"/>
    </location>
</feature>
<reference evidence="14 15" key="1">
    <citation type="submission" date="2013-03" db="EMBL/GenBank/DDBJ databases">
        <title>The Genome Sequence of Capronia epimyces CBS 606.96.</title>
        <authorList>
            <consortium name="The Broad Institute Genomics Platform"/>
            <person name="Cuomo C."/>
            <person name="de Hoog S."/>
            <person name="Gorbushina A."/>
            <person name="Walker B."/>
            <person name="Young S.K."/>
            <person name="Zeng Q."/>
            <person name="Gargeya S."/>
            <person name="Fitzgerald M."/>
            <person name="Haas B."/>
            <person name="Abouelleil A."/>
            <person name="Allen A.W."/>
            <person name="Alvarado L."/>
            <person name="Arachchi H.M."/>
            <person name="Berlin A.M."/>
            <person name="Chapman S.B."/>
            <person name="Gainer-Dewar J."/>
            <person name="Goldberg J."/>
            <person name="Griggs A."/>
            <person name="Gujja S."/>
            <person name="Hansen M."/>
            <person name="Howarth C."/>
            <person name="Imamovic A."/>
            <person name="Ireland A."/>
            <person name="Larimer J."/>
            <person name="McCowan C."/>
            <person name="Murphy C."/>
            <person name="Pearson M."/>
            <person name="Poon T.W."/>
            <person name="Priest M."/>
            <person name="Roberts A."/>
            <person name="Saif S."/>
            <person name="Shea T."/>
            <person name="Sisk P."/>
            <person name="Sykes S."/>
            <person name="Wortman J."/>
            <person name="Nusbaum C."/>
            <person name="Birren B."/>
        </authorList>
    </citation>
    <scope>NUCLEOTIDE SEQUENCE [LARGE SCALE GENOMIC DNA]</scope>
    <source>
        <strain evidence="14 15">CBS 606.96</strain>
    </source>
</reference>
<dbReference type="SMART" id="SM01281">
    <property type="entry name" value="Med12"/>
    <property type="match status" value="1"/>
</dbReference>
<dbReference type="eggNOG" id="KOG4522">
    <property type="taxonomic scope" value="Eukaryota"/>
</dbReference>
<feature type="compositionally biased region" description="Basic and acidic residues" evidence="12">
    <location>
        <begin position="16"/>
        <end position="29"/>
    </location>
</feature>
<dbReference type="HOGENOM" id="CLU_002034_1_0_1"/>
<feature type="region of interest" description="Disordered" evidence="12">
    <location>
        <begin position="103"/>
        <end position="124"/>
    </location>
</feature>
<dbReference type="PANTHER" id="PTHR46567">
    <property type="entry name" value="MEDIATOR OF RNA POLYMERASE II TRANSCRIPTION SUBUNIT 12"/>
    <property type="match status" value="1"/>
</dbReference>
<dbReference type="GeneID" id="19171177"/>